<dbReference type="EMBL" id="JAHCVJ010000003">
    <property type="protein sequence ID" value="MBT0664329.1"/>
    <property type="molecule type" value="Genomic_DNA"/>
</dbReference>
<accession>A0AAW4L8H8</accession>
<dbReference type="PROSITE" id="PS50110">
    <property type="entry name" value="RESPONSE_REGULATORY"/>
    <property type="match status" value="1"/>
</dbReference>
<sequence>MGKILIVDDDPVFLDLLGAFVSENYPLLELVTCSKPVSALSIIKEGGLDLLVLDLEMPDIDGAKLFNFAVETGMDPKRIVILSGRDSDYLHANFPLGTCLAVLNKFEVKQKAVLEMVFSSLNRKAEARQDVDAKSK</sequence>
<organism evidence="4 5">
    <name type="scientific">Geoanaerobacter pelophilus</name>
    <dbReference type="NCBI Taxonomy" id="60036"/>
    <lineage>
        <taxon>Bacteria</taxon>
        <taxon>Pseudomonadati</taxon>
        <taxon>Thermodesulfobacteriota</taxon>
        <taxon>Desulfuromonadia</taxon>
        <taxon>Geobacterales</taxon>
        <taxon>Geobacteraceae</taxon>
        <taxon>Geoanaerobacter</taxon>
    </lineage>
</organism>
<dbReference type="InterPro" id="IPR050595">
    <property type="entry name" value="Bact_response_regulator"/>
</dbReference>
<evidence type="ECO:0000256" key="2">
    <source>
        <dbReference type="PROSITE-ProRule" id="PRU00169"/>
    </source>
</evidence>
<dbReference type="PANTHER" id="PTHR44591:SF21">
    <property type="entry name" value="TWO-COMPONENT RESPONSE REGULATOR"/>
    <property type="match status" value="1"/>
</dbReference>
<reference evidence="4 5" key="1">
    <citation type="submission" date="2021-05" db="EMBL/GenBank/DDBJ databases">
        <title>The draft genome of Geobacter pelophilus DSM 12255.</title>
        <authorList>
            <person name="Xu Z."/>
            <person name="Masuda Y."/>
            <person name="Itoh H."/>
            <person name="Senoo K."/>
        </authorList>
    </citation>
    <scope>NUCLEOTIDE SEQUENCE [LARGE SCALE GENOMIC DNA]</scope>
    <source>
        <strain evidence="4 5">DSM 12255</strain>
    </source>
</reference>
<protein>
    <submittedName>
        <fullName evidence="4">Response regulator</fullName>
    </submittedName>
</protein>
<dbReference type="AlphaFoldDB" id="A0AAW4L8H8"/>
<dbReference type="SUPFAM" id="SSF52172">
    <property type="entry name" value="CheY-like"/>
    <property type="match status" value="1"/>
</dbReference>
<evidence type="ECO:0000313" key="5">
    <source>
        <dbReference type="Proteomes" id="UP000811899"/>
    </source>
</evidence>
<dbReference type="InterPro" id="IPR001789">
    <property type="entry name" value="Sig_transdc_resp-reg_receiver"/>
</dbReference>
<feature type="modified residue" description="4-aspartylphosphate" evidence="2">
    <location>
        <position position="54"/>
    </location>
</feature>
<name>A0AAW4L8H8_9BACT</name>
<dbReference type="GO" id="GO:0000160">
    <property type="term" value="P:phosphorelay signal transduction system"/>
    <property type="evidence" value="ECO:0007669"/>
    <property type="project" value="InterPro"/>
</dbReference>
<keyword evidence="1 2" id="KW-0597">Phosphoprotein</keyword>
<evidence type="ECO:0000313" key="4">
    <source>
        <dbReference type="EMBL" id="MBT0664329.1"/>
    </source>
</evidence>
<dbReference type="PANTHER" id="PTHR44591">
    <property type="entry name" value="STRESS RESPONSE REGULATOR PROTEIN 1"/>
    <property type="match status" value="1"/>
</dbReference>
<dbReference type="SMART" id="SM00448">
    <property type="entry name" value="REC"/>
    <property type="match status" value="1"/>
</dbReference>
<dbReference type="InterPro" id="IPR011006">
    <property type="entry name" value="CheY-like_superfamily"/>
</dbReference>
<evidence type="ECO:0000256" key="1">
    <source>
        <dbReference type="ARBA" id="ARBA00022553"/>
    </source>
</evidence>
<keyword evidence="5" id="KW-1185">Reference proteome</keyword>
<evidence type="ECO:0000259" key="3">
    <source>
        <dbReference type="PROSITE" id="PS50110"/>
    </source>
</evidence>
<dbReference type="RefSeq" id="WP_214171110.1">
    <property type="nucleotide sequence ID" value="NZ_JAHCVJ010000003.1"/>
</dbReference>
<gene>
    <name evidence="4" type="ORF">KI809_08445</name>
</gene>
<dbReference type="Pfam" id="PF00072">
    <property type="entry name" value="Response_reg"/>
    <property type="match status" value="1"/>
</dbReference>
<dbReference type="Gene3D" id="3.40.50.2300">
    <property type="match status" value="1"/>
</dbReference>
<feature type="domain" description="Response regulatory" evidence="3">
    <location>
        <begin position="3"/>
        <end position="119"/>
    </location>
</feature>
<comment type="caution">
    <text evidence="4">The sequence shown here is derived from an EMBL/GenBank/DDBJ whole genome shotgun (WGS) entry which is preliminary data.</text>
</comment>
<proteinExistence type="predicted"/>
<dbReference type="Proteomes" id="UP000811899">
    <property type="component" value="Unassembled WGS sequence"/>
</dbReference>